<sequence length="65" mass="7228">MINKKLIPGKTLMAKRISLRFSPGAGVLFSYKTRAYRFFRALIPALMPVQSGSFGAICIFACWKG</sequence>
<keyword evidence="1" id="KW-0472">Membrane</keyword>
<keyword evidence="3" id="KW-1185">Reference proteome</keyword>
<evidence type="ECO:0000256" key="1">
    <source>
        <dbReference type="SAM" id="Phobius"/>
    </source>
</evidence>
<dbReference type="Proteomes" id="UP000001889">
    <property type="component" value="Chromosome"/>
</dbReference>
<dbReference type="HOGENOM" id="CLU_2841878_0_0_6"/>
<dbReference type="KEGG" id="cro:ROD_26641"/>
<accession>D2TH02</accession>
<organism evidence="2 3">
    <name type="scientific">Citrobacter rodentium (strain ICC168)</name>
    <name type="common">Citrobacter freundii biotype 4280</name>
    <dbReference type="NCBI Taxonomy" id="637910"/>
    <lineage>
        <taxon>Bacteria</taxon>
        <taxon>Pseudomonadati</taxon>
        <taxon>Pseudomonadota</taxon>
        <taxon>Gammaproteobacteria</taxon>
        <taxon>Enterobacterales</taxon>
        <taxon>Enterobacteriaceae</taxon>
        <taxon>Citrobacter</taxon>
    </lineage>
</organism>
<evidence type="ECO:0000313" key="3">
    <source>
        <dbReference type="Proteomes" id="UP000001889"/>
    </source>
</evidence>
<protein>
    <submittedName>
        <fullName evidence="2">Membrane protein</fullName>
    </submittedName>
</protein>
<proteinExistence type="predicted"/>
<keyword evidence="1" id="KW-0812">Transmembrane</keyword>
<feature type="transmembrane region" description="Helical" evidence="1">
    <location>
        <begin position="38"/>
        <end position="63"/>
    </location>
</feature>
<dbReference type="STRING" id="637910.ROD_26641"/>
<dbReference type="EMBL" id="FN543502">
    <property type="protein sequence ID" value="CBG89407.1"/>
    <property type="molecule type" value="Genomic_DNA"/>
</dbReference>
<dbReference type="AlphaFoldDB" id="D2TH02"/>
<keyword evidence="1" id="KW-1133">Transmembrane helix</keyword>
<name>D2TH02_CITRI</name>
<evidence type="ECO:0000313" key="2">
    <source>
        <dbReference type="EMBL" id="CBG89407.1"/>
    </source>
</evidence>
<reference evidence="2 3" key="1">
    <citation type="journal article" date="2010" name="J. Bacteriol.">
        <title>The Citrobacter rodentium genome sequence reveals convergent evolution with human pathogenic Escherichia coli.</title>
        <authorList>
            <person name="Petty N.K."/>
            <person name="Bulgin R."/>
            <person name="Crepin V.F."/>
            <person name="Cerdeno-Tarraga A.M."/>
            <person name="Schroeder G.N."/>
            <person name="Quail M.A."/>
            <person name="Lennard N."/>
            <person name="Corton C."/>
            <person name="Barron A."/>
            <person name="Clark L."/>
            <person name="Toribio A.L."/>
            <person name="Parkhill J."/>
            <person name="Dougan G."/>
            <person name="Frankel G."/>
            <person name="Thomson N.R."/>
        </authorList>
    </citation>
    <scope>NUCLEOTIDE SEQUENCE [LARGE SCALE GENOMIC DNA]</scope>
    <source>
        <strain evidence="2 3">ICC168</strain>
    </source>
</reference>
<gene>
    <name evidence="2" type="ordered locus">ROD_26641</name>
</gene>